<dbReference type="InterPro" id="IPR032839">
    <property type="entry name" value="RAB3GAP_N"/>
</dbReference>
<dbReference type="STRING" id="5786.F1A597"/>
<organism evidence="3 4">
    <name type="scientific">Dictyostelium purpureum</name>
    <name type="common">Slime mold</name>
    <dbReference type="NCBI Taxonomy" id="5786"/>
    <lineage>
        <taxon>Eukaryota</taxon>
        <taxon>Amoebozoa</taxon>
        <taxon>Evosea</taxon>
        <taxon>Eumycetozoa</taxon>
        <taxon>Dictyostelia</taxon>
        <taxon>Dictyosteliales</taxon>
        <taxon>Dictyosteliaceae</taxon>
        <taxon>Dictyostelium</taxon>
    </lineage>
</organism>
<dbReference type="EMBL" id="GL871580">
    <property type="protein sequence ID" value="EGC28634.1"/>
    <property type="molecule type" value="Genomic_DNA"/>
</dbReference>
<accession>F1A597</accession>
<dbReference type="Pfam" id="PF14655">
    <property type="entry name" value="RAB3GAP2_N"/>
    <property type="match status" value="1"/>
</dbReference>
<feature type="region of interest" description="Disordered" evidence="1">
    <location>
        <begin position="28"/>
        <end position="125"/>
    </location>
</feature>
<dbReference type="RefSeq" id="XP_003294839.1">
    <property type="nucleotide sequence ID" value="XM_003294791.1"/>
</dbReference>
<feature type="region of interest" description="Disordered" evidence="1">
    <location>
        <begin position="497"/>
        <end position="516"/>
    </location>
</feature>
<dbReference type="GO" id="GO:0005776">
    <property type="term" value="C:autophagosome"/>
    <property type="evidence" value="ECO:0000318"/>
    <property type="project" value="GO_Central"/>
</dbReference>
<feature type="compositionally biased region" description="Low complexity" evidence="1">
    <location>
        <begin position="103"/>
        <end position="121"/>
    </location>
</feature>
<dbReference type="SUPFAM" id="SSF50978">
    <property type="entry name" value="WD40 repeat-like"/>
    <property type="match status" value="1"/>
</dbReference>
<dbReference type="OMA" id="GYRDCQC"/>
<proteinExistence type="predicted"/>
<dbReference type="GO" id="GO:0016236">
    <property type="term" value="P:macroautophagy"/>
    <property type="evidence" value="ECO:0000318"/>
    <property type="project" value="GO_Central"/>
</dbReference>
<evidence type="ECO:0000259" key="2">
    <source>
        <dbReference type="Pfam" id="PF14655"/>
    </source>
</evidence>
<dbReference type="GO" id="GO:0031267">
    <property type="term" value="F:small GTPase binding"/>
    <property type="evidence" value="ECO:0000318"/>
    <property type="project" value="GO_Central"/>
</dbReference>
<feature type="compositionally biased region" description="Low complexity" evidence="1">
    <location>
        <begin position="395"/>
        <end position="404"/>
    </location>
</feature>
<evidence type="ECO:0000313" key="3">
    <source>
        <dbReference type="EMBL" id="EGC28634.1"/>
    </source>
</evidence>
<evidence type="ECO:0000256" key="1">
    <source>
        <dbReference type="SAM" id="MobiDB-lite"/>
    </source>
</evidence>
<dbReference type="OrthoDB" id="360390at2759"/>
<sequence length="627" mass="70383">MEDQFLFHIEPIGKIDVNGIKLILNHTEVSNEYNDSEETTSRDEDSDSYKSNSLTRNEGPKLKPKPKYSRDDDNDDDDDDEDMEDEDGDEDSDSEYSDIKNESIISPISTPTLTSPSSTSSGEVDNWLSKMSADITSDGQIMVMGGGGNGAIGTGLALVLQKRANSNEWRTTITLDHQTQNGTDRITSIQFIPIDLPQLSYVIGIGYASGYLRVFSIQGNLLLSQLFYNKPVLKIKVSNSPTLPIGEINHIQKYNVNELTLIYPDNVIVNISGITFLSVVQVCFNQIQRGGGGANSGNNNLSYKKWTMASSVDTVNDVTFCGPFLGSPFRALPYSTSEQSMVRLVAVGSNPMVSYYYPTEDGGSTFSVMISSVASRLTTAMFSYAKNWWGGGSSQQQQQQQQEKQQQEQERQQQLKLQQERPVPLLQRWAISDYKREIQTILRDPSGRYAVCTDNIGRVLLLDLVNSLIVKLWKGYRDCQCGFINVTEENQTDQEIDIKNNNNNNNNNKNTSANESEDLEDFIPRKLLKKSTNAIQSRTFLVIYLGRRGILEIWGLKHRSREYFKTIGQGCKLVSTLIPSQFQNINTNNIRKSGTNINLQSYSISEGQSHCFILYPDGSIKEIRYKN</sequence>
<dbReference type="KEGG" id="dpp:DICPUDRAFT_44031"/>
<dbReference type="GeneID" id="10510566"/>
<dbReference type="InterPro" id="IPR036322">
    <property type="entry name" value="WD40_repeat_dom_sf"/>
</dbReference>
<evidence type="ECO:0000313" key="4">
    <source>
        <dbReference type="Proteomes" id="UP000001064"/>
    </source>
</evidence>
<feature type="region of interest" description="Disordered" evidence="1">
    <location>
        <begin position="394"/>
        <end position="416"/>
    </location>
</feature>
<feature type="compositionally biased region" description="Acidic residues" evidence="1">
    <location>
        <begin position="72"/>
        <end position="96"/>
    </location>
</feature>
<dbReference type="GO" id="GO:0097051">
    <property type="term" value="P:establishment of protein localization to endoplasmic reticulum membrane"/>
    <property type="evidence" value="ECO:0000318"/>
    <property type="project" value="GO_Central"/>
</dbReference>
<feature type="domain" description="Rab3-GAP regulatory subunit N-terminal" evidence="2">
    <location>
        <begin position="127"/>
        <end position="574"/>
    </location>
</feature>
<feature type="compositionally biased region" description="Low complexity" evidence="1">
    <location>
        <begin position="499"/>
        <end position="510"/>
    </location>
</feature>
<keyword evidence="4" id="KW-1185">Reference proteome</keyword>
<dbReference type="PANTHER" id="PTHR12472">
    <property type="entry name" value="RAB3-GAP REGULATORY DOMAIN"/>
    <property type="match status" value="1"/>
</dbReference>
<protein>
    <recommendedName>
        <fullName evidence="2">Rab3-GAP regulatory subunit N-terminal domain-containing protein</fullName>
    </recommendedName>
</protein>
<gene>
    <name evidence="3" type="ORF">DICPUDRAFT_44031</name>
</gene>
<dbReference type="eggNOG" id="KOG2727">
    <property type="taxonomic scope" value="Eukaryota"/>
</dbReference>
<dbReference type="InParanoid" id="F1A597"/>
<dbReference type="AlphaFoldDB" id="F1A597"/>
<name>F1A597_DICPU</name>
<dbReference type="PANTHER" id="PTHR12472:SF0">
    <property type="entry name" value="RAB3 GTPASE-ACTIVATING PROTEIN NON-CATALYTIC SUBUNIT"/>
    <property type="match status" value="1"/>
</dbReference>
<dbReference type="InterPro" id="IPR026059">
    <property type="entry name" value="Rab3GAP2"/>
</dbReference>
<dbReference type="GO" id="GO:0005886">
    <property type="term" value="C:plasma membrane"/>
    <property type="evidence" value="ECO:0000318"/>
    <property type="project" value="GO_Central"/>
</dbReference>
<dbReference type="VEuPathDB" id="AmoebaDB:DICPUDRAFT_44031"/>
<dbReference type="Proteomes" id="UP000001064">
    <property type="component" value="Unassembled WGS sequence"/>
</dbReference>
<reference evidence="4" key="1">
    <citation type="journal article" date="2011" name="Genome Biol.">
        <title>Comparative genomics of the social amoebae Dictyostelium discoideum and Dictyostelium purpureum.</title>
        <authorList>
            <consortium name="US DOE Joint Genome Institute (JGI-PGF)"/>
            <person name="Sucgang R."/>
            <person name="Kuo A."/>
            <person name="Tian X."/>
            <person name="Salerno W."/>
            <person name="Parikh A."/>
            <person name="Feasley C.L."/>
            <person name="Dalin E."/>
            <person name="Tu H."/>
            <person name="Huang E."/>
            <person name="Barry K."/>
            <person name="Lindquist E."/>
            <person name="Shapiro H."/>
            <person name="Bruce D."/>
            <person name="Schmutz J."/>
            <person name="Salamov A."/>
            <person name="Fey P."/>
            <person name="Gaudet P."/>
            <person name="Anjard C."/>
            <person name="Babu M.M."/>
            <person name="Basu S."/>
            <person name="Bushmanova Y."/>
            <person name="van der Wel H."/>
            <person name="Katoh-Kurasawa M."/>
            <person name="Dinh C."/>
            <person name="Coutinho P.M."/>
            <person name="Saito T."/>
            <person name="Elias M."/>
            <person name="Schaap P."/>
            <person name="Kay R.R."/>
            <person name="Henrissat B."/>
            <person name="Eichinger L."/>
            <person name="Rivero F."/>
            <person name="Putnam N.H."/>
            <person name="West C.M."/>
            <person name="Loomis W.F."/>
            <person name="Chisholm R.L."/>
            <person name="Shaulsky G."/>
            <person name="Strassmann J.E."/>
            <person name="Queller D.C."/>
            <person name="Kuspa A."/>
            <person name="Grigoriev I.V."/>
        </authorList>
    </citation>
    <scope>NUCLEOTIDE SEQUENCE [LARGE SCALE GENOMIC DNA]</scope>
    <source>
        <strain evidence="4">QSDP1</strain>
    </source>
</reference>